<reference evidence="2 3" key="1">
    <citation type="journal article" date="2007" name="Science">
        <title>The Chlamydomonas genome reveals the evolution of key animal and plant functions.</title>
        <authorList>
            <person name="Merchant S.S."/>
            <person name="Prochnik S.E."/>
            <person name="Vallon O."/>
            <person name="Harris E.H."/>
            <person name="Karpowicz S.J."/>
            <person name="Witman G.B."/>
            <person name="Terry A."/>
            <person name="Salamov A."/>
            <person name="Fritz-Laylin L.K."/>
            <person name="Marechal-Drouard L."/>
            <person name="Marshall W.F."/>
            <person name="Qu L.H."/>
            <person name="Nelson D.R."/>
            <person name="Sanderfoot A.A."/>
            <person name="Spalding M.H."/>
            <person name="Kapitonov V.V."/>
            <person name="Ren Q."/>
            <person name="Ferris P."/>
            <person name="Lindquist E."/>
            <person name="Shapiro H."/>
            <person name="Lucas S.M."/>
            <person name="Grimwood J."/>
            <person name="Schmutz J."/>
            <person name="Cardol P."/>
            <person name="Cerutti H."/>
            <person name="Chanfreau G."/>
            <person name="Chen C.L."/>
            <person name="Cognat V."/>
            <person name="Croft M.T."/>
            <person name="Dent R."/>
            <person name="Dutcher S."/>
            <person name="Fernandez E."/>
            <person name="Fukuzawa H."/>
            <person name="Gonzalez-Ballester D."/>
            <person name="Gonzalez-Halphen D."/>
            <person name="Hallmann A."/>
            <person name="Hanikenne M."/>
            <person name="Hippler M."/>
            <person name="Inwood W."/>
            <person name="Jabbari K."/>
            <person name="Kalanon M."/>
            <person name="Kuras R."/>
            <person name="Lefebvre P.A."/>
            <person name="Lemaire S.D."/>
            <person name="Lobanov A.V."/>
            <person name="Lohr M."/>
            <person name="Manuell A."/>
            <person name="Meier I."/>
            <person name="Mets L."/>
            <person name="Mittag M."/>
            <person name="Mittelmeier T."/>
            <person name="Moroney J.V."/>
            <person name="Moseley J."/>
            <person name="Napoli C."/>
            <person name="Nedelcu A.M."/>
            <person name="Niyogi K."/>
            <person name="Novoselov S.V."/>
            <person name="Paulsen I.T."/>
            <person name="Pazour G."/>
            <person name="Purton S."/>
            <person name="Ral J.P."/>
            <person name="Riano-Pachon D.M."/>
            <person name="Riekhof W."/>
            <person name="Rymarquis L."/>
            <person name="Schroda M."/>
            <person name="Stern D."/>
            <person name="Umen J."/>
            <person name="Willows R."/>
            <person name="Wilson N."/>
            <person name="Zimmer S.L."/>
            <person name="Allmer J."/>
            <person name="Balk J."/>
            <person name="Bisova K."/>
            <person name="Chen C.J."/>
            <person name="Elias M."/>
            <person name="Gendler K."/>
            <person name="Hauser C."/>
            <person name="Lamb M.R."/>
            <person name="Ledford H."/>
            <person name="Long J.C."/>
            <person name="Minagawa J."/>
            <person name="Page M.D."/>
            <person name="Pan J."/>
            <person name="Pootakham W."/>
            <person name="Roje S."/>
            <person name="Rose A."/>
            <person name="Stahlberg E."/>
            <person name="Terauchi A.M."/>
            <person name="Yang P."/>
            <person name="Ball S."/>
            <person name="Bowler C."/>
            <person name="Dieckmann C.L."/>
            <person name="Gladyshev V.N."/>
            <person name="Green P."/>
            <person name="Jorgensen R."/>
            <person name="Mayfield S."/>
            <person name="Mueller-Roeber B."/>
            <person name="Rajamani S."/>
            <person name="Sayre R.T."/>
            <person name="Brokstein P."/>
            <person name="Dubchak I."/>
            <person name="Goodstein D."/>
            <person name="Hornick L."/>
            <person name="Huang Y.W."/>
            <person name="Jhaveri J."/>
            <person name="Luo Y."/>
            <person name="Martinez D."/>
            <person name="Ngau W.C."/>
            <person name="Otillar B."/>
            <person name="Poliakov A."/>
            <person name="Porter A."/>
            <person name="Szajkowski L."/>
            <person name="Werner G."/>
            <person name="Zhou K."/>
            <person name="Grigoriev I.V."/>
            <person name="Rokhsar D.S."/>
            <person name="Grossman A.R."/>
        </authorList>
    </citation>
    <scope>NUCLEOTIDE SEQUENCE [LARGE SCALE GENOMIC DNA]</scope>
    <source>
        <strain evidence="3">CC-503</strain>
    </source>
</reference>
<dbReference type="AlphaFoldDB" id="A0A2K3DCC5"/>
<dbReference type="Proteomes" id="UP000006906">
    <property type="component" value="Chromosome 10"/>
</dbReference>
<dbReference type="KEGG" id="cre:CHLRE_10g467150v5"/>
<protein>
    <submittedName>
        <fullName evidence="2">Uncharacterized protein</fullName>
    </submittedName>
</protein>
<dbReference type="RefSeq" id="XP_001698461.2">
    <property type="nucleotide sequence ID" value="XM_001698409.2"/>
</dbReference>
<dbReference type="InParanoid" id="A0A2K3DCC5"/>
<organism evidence="2 3">
    <name type="scientific">Chlamydomonas reinhardtii</name>
    <name type="common">Chlamydomonas smithii</name>
    <dbReference type="NCBI Taxonomy" id="3055"/>
    <lineage>
        <taxon>Eukaryota</taxon>
        <taxon>Viridiplantae</taxon>
        <taxon>Chlorophyta</taxon>
        <taxon>core chlorophytes</taxon>
        <taxon>Chlorophyceae</taxon>
        <taxon>CS clade</taxon>
        <taxon>Chlamydomonadales</taxon>
        <taxon>Chlamydomonadaceae</taxon>
        <taxon>Chlamydomonas</taxon>
    </lineage>
</organism>
<feature type="compositionally biased region" description="Polar residues" evidence="1">
    <location>
        <begin position="182"/>
        <end position="203"/>
    </location>
</feature>
<dbReference type="Gramene" id="PNW78178">
    <property type="protein sequence ID" value="PNW78178"/>
    <property type="gene ID" value="CHLRE_10g467150v5"/>
</dbReference>
<dbReference type="STRING" id="3055.A0A2K3DCC5"/>
<accession>A0A2K3DCC5</accession>
<dbReference type="ExpressionAtlas" id="A0A2K3DCC5">
    <property type="expression patterns" value="baseline"/>
</dbReference>
<gene>
    <name evidence="2" type="ORF">CHLRE_10g467150v5</name>
</gene>
<name>A0A2K3DCC5_CHLRE</name>
<evidence type="ECO:0000313" key="3">
    <source>
        <dbReference type="Proteomes" id="UP000006906"/>
    </source>
</evidence>
<proteinExistence type="predicted"/>
<evidence type="ECO:0000256" key="1">
    <source>
        <dbReference type="SAM" id="MobiDB-lite"/>
    </source>
</evidence>
<sequence>MALGGVLYRQAATGSGSGFKVHGQAVSLNSPGTSPLLPLLVLGSTGLVQVSAAWTGLGACHWHLPWLLNVQLGLLALLLASQMCITAAVVSASEAKAGIGRVAGLPHAPSSGREVLFDALRSHWGPGIAVVAVEVTTLLVACLLHAMYIRADEAAEEAEELGATRQGDASAPLLTPRRNEHMATSGQRTGIASQPTRHASQRV</sequence>
<feature type="region of interest" description="Disordered" evidence="1">
    <location>
        <begin position="160"/>
        <end position="203"/>
    </location>
</feature>
<dbReference type="GeneID" id="66055198"/>
<keyword evidence="3" id="KW-1185">Reference proteome</keyword>
<dbReference type="EMBL" id="CM008971">
    <property type="protein sequence ID" value="PNW78178.1"/>
    <property type="molecule type" value="Genomic_DNA"/>
</dbReference>
<evidence type="ECO:0000313" key="2">
    <source>
        <dbReference type="EMBL" id="PNW78178.1"/>
    </source>
</evidence>